<keyword evidence="3" id="KW-1185">Reference proteome</keyword>
<gene>
    <name evidence="2" type="ORF">HNR73_002315</name>
</gene>
<accession>A0A841FFT6</accession>
<sequence length="138" mass="15305">MRFSLMGTALMSDDPAGAARWFTEHFGFQVGIDIGWYVNTQHPDHPAMALDFVDRAHDSLPEALRGRLVEGTLLGFVVEDVDAEERRLRTAGVDIVLPLATEPWGQRRFQLRGPDGVVVEVLQMVTPDPAWMAANGYA</sequence>
<protein>
    <submittedName>
        <fullName evidence="2">Putative glyoxalase superfamily protein PhnB</fullName>
    </submittedName>
</protein>
<evidence type="ECO:0000313" key="2">
    <source>
        <dbReference type="EMBL" id="MBB6034465.1"/>
    </source>
</evidence>
<dbReference type="Gene3D" id="3.30.720.120">
    <property type="match status" value="1"/>
</dbReference>
<dbReference type="RefSeq" id="WP_184787316.1">
    <property type="nucleotide sequence ID" value="NZ_BONT01000087.1"/>
</dbReference>
<dbReference type="Pfam" id="PF00903">
    <property type="entry name" value="Glyoxalase"/>
    <property type="match status" value="1"/>
</dbReference>
<dbReference type="Gene3D" id="3.30.720.110">
    <property type="match status" value="1"/>
</dbReference>
<name>A0A841FFT6_9ACTN</name>
<evidence type="ECO:0000313" key="3">
    <source>
        <dbReference type="Proteomes" id="UP000548476"/>
    </source>
</evidence>
<dbReference type="InterPro" id="IPR004360">
    <property type="entry name" value="Glyas_Fos-R_dOase_dom"/>
</dbReference>
<dbReference type="Proteomes" id="UP000548476">
    <property type="component" value="Unassembled WGS sequence"/>
</dbReference>
<dbReference type="AlphaFoldDB" id="A0A841FFT6"/>
<dbReference type="EMBL" id="JACHGT010000004">
    <property type="protein sequence ID" value="MBB6034465.1"/>
    <property type="molecule type" value="Genomic_DNA"/>
</dbReference>
<organism evidence="2 3">
    <name type="scientific">Phytomonospora endophytica</name>
    <dbReference type="NCBI Taxonomy" id="714109"/>
    <lineage>
        <taxon>Bacteria</taxon>
        <taxon>Bacillati</taxon>
        <taxon>Actinomycetota</taxon>
        <taxon>Actinomycetes</taxon>
        <taxon>Micromonosporales</taxon>
        <taxon>Micromonosporaceae</taxon>
        <taxon>Phytomonospora</taxon>
    </lineage>
</organism>
<evidence type="ECO:0000259" key="1">
    <source>
        <dbReference type="PROSITE" id="PS51819"/>
    </source>
</evidence>
<dbReference type="PROSITE" id="PS51819">
    <property type="entry name" value="VOC"/>
    <property type="match status" value="1"/>
</dbReference>
<proteinExistence type="predicted"/>
<dbReference type="InterPro" id="IPR037523">
    <property type="entry name" value="VOC_core"/>
</dbReference>
<feature type="domain" description="VOC" evidence="1">
    <location>
        <begin position="4"/>
        <end position="124"/>
    </location>
</feature>
<comment type="caution">
    <text evidence="2">The sequence shown here is derived from an EMBL/GenBank/DDBJ whole genome shotgun (WGS) entry which is preliminary data.</text>
</comment>
<dbReference type="InterPro" id="IPR029068">
    <property type="entry name" value="Glyas_Bleomycin-R_OHBP_Dase"/>
</dbReference>
<reference evidence="2 3" key="1">
    <citation type="submission" date="2020-08" db="EMBL/GenBank/DDBJ databases">
        <title>Genomic Encyclopedia of Type Strains, Phase IV (KMG-IV): sequencing the most valuable type-strain genomes for metagenomic binning, comparative biology and taxonomic classification.</title>
        <authorList>
            <person name="Goeker M."/>
        </authorList>
    </citation>
    <scope>NUCLEOTIDE SEQUENCE [LARGE SCALE GENOMIC DNA]</scope>
    <source>
        <strain evidence="2 3">YIM 65646</strain>
    </source>
</reference>
<dbReference type="SUPFAM" id="SSF54593">
    <property type="entry name" value="Glyoxalase/Bleomycin resistance protein/Dihydroxybiphenyl dioxygenase"/>
    <property type="match status" value="1"/>
</dbReference>